<reference evidence="2 3" key="1">
    <citation type="journal article" date="2025" name="Microbiol. Resour. Announc.">
        <title>Draft genome sequences for Neonectria magnoliae and Neonectria punicea, canker pathogens of Liriodendron tulipifera and Acer saccharum in West Virginia.</title>
        <authorList>
            <person name="Petronek H.M."/>
            <person name="Kasson M.T."/>
            <person name="Metheny A.M."/>
            <person name="Stauder C.M."/>
            <person name="Lovett B."/>
            <person name="Lynch S.C."/>
            <person name="Garnas J.R."/>
            <person name="Kasson L.R."/>
            <person name="Stajich J.E."/>
        </authorList>
    </citation>
    <scope>NUCLEOTIDE SEQUENCE [LARGE SCALE GENOMIC DNA]</scope>
    <source>
        <strain evidence="2 3">NRRL 64653</strain>
    </source>
</reference>
<dbReference type="InterPro" id="IPR018606">
    <property type="entry name" value="Arb1"/>
</dbReference>
<evidence type="ECO:0000313" key="3">
    <source>
        <dbReference type="Proteomes" id="UP001498476"/>
    </source>
</evidence>
<evidence type="ECO:0000313" key="2">
    <source>
        <dbReference type="EMBL" id="KAK7397970.1"/>
    </source>
</evidence>
<feature type="region of interest" description="Disordered" evidence="1">
    <location>
        <begin position="443"/>
        <end position="473"/>
    </location>
</feature>
<dbReference type="Pfam" id="PF09692">
    <property type="entry name" value="Arb1"/>
    <property type="match status" value="1"/>
</dbReference>
<dbReference type="Proteomes" id="UP001498476">
    <property type="component" value="Unassembled WGS sequence"/>
</dbReference>
<accession>A0ABR1GIM2</accession>
<sequence>MPSEVPQHEEPALACETGGVDNDQGDNPVSLPIIPNNALQGIAKTKASKKSNKSLASRGPTALPKNRGNGFEEYFADPPMTPGEAEEEKTEIYASDLPFAERMQSCIQRFRSRRRLQSERILLFNEYLFLGGVDTSPAVFGGLGRQDLRDLTPAQRRDATATDIIYGNTSAGDRFYNGDETAWSVDFASVAAGFFSVTLVHLTSFEPARMALGIDVVDNFLRYVLQHDVCPEHETNVKEALDVCEYARTEWPMLRQLYASLPGQFNLAAGELFRPDDAATSWSFQEFTRPEGFDPKSVFYSAFALMDEPEMFARLCEQEPKVVKEFTCTLELVEVSRPSEDIVRRVNSLVIGDGAAKHIAVGKAIFKPGIIEDDWVTPEAPWPIAEEQMTLFFDDDILAHMSVGMKARLGIYELNVGLRFVKTVEIIVPTFYTYLPQELMRHYKPPQDTDRPAPSVHDPEAEEKQHAISARDG</sequence>
<protein>
    <recommendedName>
        <fullName evidence="4">Argonaute-binding protein 1</fullName>
    </recommendedName>
</protein>
<evidence type="ECO:0008006" key="4">
    <source>
        <dbReference type="Google" id="ProtNLM"/>
    </source>
</evidence>
<name>A0ABR1GIM2_9HYPO</name>
<feature type="region of interest" description="Disordered" evidence="1">
    <location>
        <begin position="1"/>
        <end position="87"/>
    </location>
</feature>
<keyword evidence="3" id="KW-1185">Reference proteome</keyword>
<evidence type="ECO:0000256" key="1">
    <source>
        <dbReference type="SAM" id="MobiDB-lite"/>
    </source>
</evidence>
<feature type="compositionally biased region" description="Basic and acidic residues" evidence="1">
    <location>
        <begin position="1"/>
        <end position="11"/>
    </location>
</feature>
<dbReference type="EMBL" id="JAZAVJ010000399">
    <property type="protein sequence ID" value="KAK7397970.1"/>
    <property type="molecule type" value="Genomic_DNA"/>
</dbReference>
<organism evidence="2 3">
    <name type="scientific">Neonectria punicea</name>
    <dbReference type="NCBI Taxonomy" id="979145"/>
    <lineage>
        <taxon>Eukaryota</taxon>
        <taxon>Fungi</taxon>
        <taxon>Dikarya</taxon>
        <taxon>Ascomycota</taxon>
        <taxon>Pezizomycotina</taxon>
        <taxon>Sordariomycetes</taxon>
        <taxon>Hypocreomycetidae</taxon>
        <taxon>Hypocreales</taxon>
        <taxon>Nectriaceae</taxon>
        <taxon>Neonectria</taxon>
    </lineage>
</organism>
<gene>
    <name evidence="2" type="ORF">QQX98_012663</name>
</gene>
<proteinExistence type="predicted"/>
<comment type="caution">
    <text evidence="2">The sequence shown here is derived from an EMBL/GenBank/DDBJ whole genome shotgun (WGS) entry which is preliminary data.</text>
</comment>